<comment type="similarity">
    <text evidence="1">Belongs to the protein kinase superfamily. ADCK protein kinase family.</text>
</comment>
<dbReference type="InterPro" id="IPR050154">
    <property type="entry name" value="UbiB_kinase"/>
</dbReference>
<dbReference type="EMBL" id="PCSR01000111">
    <property type="protein sequence ID" value="PIP52758.1"/>
    <property type="molecule type" value="Genomic_DNA"/>
</dbReference>
<reference evidence="3 4" key="1">
    <citation type="submission" date="2017-09" db="EMBL/GenBank/DDBJ databases">
        <title>Depth-based differentiation of microbial function through sediment-hosted aquifers and enrichment of novel symbionts in the deep terrestrial subsurface.</title>
        <authorList>
            <person name="Probst A.J."/>
            <person name="Ladd B."/>
            <person name="Jarett J.K."/>
            <person name="Geller-Mcgrath D.E."/>
            <person name="Sieber C.M."/>
            <person name="Emerson J.B."/>
            <person name="Anantharaman K."/>
            <person name="Thomas B.C."/>
            <person name="Malmstrom R."/>
            <person name="Stieglmeier M."/>
            <person name="Klingl A."/>
            <person name="Woyke T."/>
            <person name="Ryan C.M."/>
            <person name="Banfield J.F."/>
        </authorList>
    </citation>
    <scope>NUCLEOTIDE SEQUENCE [LARGE SCALE GENOMIC DNA]</scope>
    <source>
        <strain evidence="3">CG23_combo_of_CG06-09_8_20_14_all_34_8</strain>
    </source>
</reference>
<sequence length="486" mass="57314">MIKRLLKLVSYFLQFFYYKSIRKSDQYFQVIYKAIDDLGGIYVKLIQFFSLRTEIFPEKHRALFLCFYDNVTPQNLNLIDYLYGEIGPEKLNQFEFINPLPFAAGTFGQVYKARLKDKTEVIIKVKRSNLEKNLKSDIIIIKLFSKIFNLFYYQRLIDVDQLIKEFSEITLKELDYLNEVKNAQYFYQVYKNHDVIYIPQTFVNLSTKNIIVQEYVGGVSMIDLIRMKLKNIDVNLWLKEELNTDKRYVIKYLYYDIFYQGLQLDNFYADLHPGNIKILANNRYGLVDFGIIAQAPGNKRAFYEIIKLLSADSIKDVDIESLSKEFIKLGSGYLHKCLQVYDGFSDKDKTIGNKVINKYHDIVENHKEEFRQIEAVQTENFSQVFLDMFKMGQQFNMKFSEKMFSVMRASAMIKSFTEILDPEFRCMREIFGWVTKDINGDKLVNADDIKLQNLNSEEAIESLMDWIAKIAEEDPALYNQINQTLH</sequence>
<dbReference type="InterPro" id="IPR004147">
    <property type="entry name" value="ABC1_dom"/>
</dbReference>
<dbReference type="Pfam" id="PF03109">
    <property type="entry name" value="ABC1"/>
    <property type="match status" value="1"/>
</dbReference>
<organism evidence="3 4">
    <name type="scientific">Candidatus Beckwithbacteria bacterium CG23_combo_of_CG06-09_8_20_14_all_34_8</name>
    <dbReference type="NCBI Taxonomy" id="1974497"/>
    <lineage>
        <taxon>Bacteria</taxon>
        <taxon>Candidatus Beckwithiibacteriota</taxon>
    </lineage>
</organism>
<proteinExistence type="inferred from homology"/>
<dbReference type="AlphaFoldDB" id="A0A2H0B751"/>
<dbReference type="PANTHER" id="PTHR10566:SF113">
    <property type="entry name" value="PROTEIN ACTIVITY OF BC1 COMPLEX KINASE 7, CHLOROPLASTIC"/>
    <property type="match status" value="1"/>
</dbReference>
<comment type="caution">
    <text evidence="3">The sequence shown here is derived from an EMBL/GenBank/DDBJ whole genome shotgun (WGS) entry which is preliminary data.</text>
</comment>
<dbReference type="InterPro" id="IPR000719">
    <property type="entry name" value="Prot_kinase_dom"/>
</dbReference>
<protein>
    <recommendedName>
        <fullName evidence="2">Protein kinase domain-containing protein</fullName>
    </recommendedName>
</protein>
<dbReference type="GO" id="GO:0005524">
    <property type="term" value="F:ATP binding"/>
    <property type="evidence" value="ECO:0007669"/>
    <property type="project" value="InterPro"/>
</dbReference>
<feature type="domain" description="Protein kinase" evidence="2">
    <location>
        <begin position="96"/>
        <end position="486"/>
    </location>
</feature>
<evidence type="ECO:0000259" key="2">
    <source>
        <dbReference type="PROSITE" id="PS50011"/>
    </source>
</evidence>
<dbReference type="CDD" id="cd05121">
    <property type="entry name" value="ABC1_ADCK3-like"/>
    <property type="match status" value="1"/>
</dbReference>
<dbReference type="SUPFAM" id="SSF56112">
    <property type="entry name" value="Protein kinase-like (PK-like)"/>
    <property type="match status" value="1"/>
</dbReference>
<evidence type="ECO:0000313" key="3">
    <source>
        <dbReference type="EMBL" id="PIP52758.1"/>
    </source>
</evidence>
<dbReference type="Proteomes" id="UP000229459">
    <property type="component" value="Unassembled WGS sequence"/>
</dbReference>
<evidence type="ECO:0000313" key="4">
    <source>
        <dbReference type="Proteomes" id="UP000229459"/>
    </source>
</evidence>
<dbReference type="PANTHER" id="PTHR10566">
    <property type="entry name" value="CHAPERONE-ACTIVITY OF BC1 COMPLEX CABC1 -RELATED"/>
    <property type="match status" value="1"/>
</dbReference>
<gene>
    <name evidence="3" type="ORF">COX08_04680</name>
</gene>
<accession>A0A2H0B751</accession>
<dbReference type="InterPro" id="IPR011009">
    <property type="entry name" value="Kinase-like_dom_sf"/>
</dbReference>
<name>A0A2H0B751_9BACT</name>
<dbReference type="PROSITE" id="PS50011">
    <property type="entry name" value="PROTEIN_KINASE_DOM"/>
    <property type="match status" value="1"/>
</dbReference>
<evidence type="ECO:0000256" key="1">
    <source>
        <dbReference type="ARBA" id="ARBA00009670"/>
    </source>
</evidence>
<dbReference type="GO" id="GO:0004672">
    <property type="term" value="F:protein kinase activity"/>
    <property type="evidence" value="ECO:0007669"/>
    <property type="project" value="InterPro"/>
</dbReference>